<keyword evidence="3" id="KW-1185">Reference proteome</keyword>
<accession>A0A3M0GQN1</accession>
<proteinExistence type="predicted"/>
<feature type="domain" description="Bacterial SCP orthologue" evidence="1">
    <location>
        <begin position="68"/>
        <end position="157"/>
    </location>
</feature>
<dbReference type="Gene3D" id="3.30.1050.40">
    <property type="match status" value="1"/>
</dbReference>
<protein>
    <recommendedName>
        <fullName evidence="1">Bacterial SCP orthologue domain-containing protein</fullName>
    </recommendedName>
</protein>
<comment type="caution">
    <text evidence="2">The sequence shown here is derived from an EMBL/GenBank/DDBJ whole genome shotgun (WGS) entry which is preliminary data.</text>
</comment>
<name>A0A3M0GQN1_9ACTN</name>
<evidence type="ECO:0000259" key="1">
    <source>
        <dbReference type="Pfam" id="PF17844"/>
    </source>
</evidence>
<dbReference type="InterPro" id="IPR041629">
    <property type="entry name" value="SCP_3"/>
</dbReference>
<dbReference type="EMBL" id="REFW01000002">
    <property type="protein sequence ID" value="RMB59596.1"/>
    <property type="molecule type" value="Genomic_DNA"/>
</dbReference>
<dbReference type="AlphaFoldDB" id="A0A3M0GQN1"/>
<dbReference type="Proteomes" id="UP000275256">
    <property type="component" value="Unassembled WGS sequence"/>
</dbReference>
<organism evidence="2 3">
    <name type="scientific">Tessaracoccus antarcticus</name>
    <dbReference type="NCBI Taxonomy" id="2479848"/>
    <lineage>
        <taxon>Bacteria</taxon>
        <taxon>Bacillati</taxon>
        <taxon>Actinomycetota</taxon>
        <taxon>Actinomycetes</taxon>
        <taxon>Propionibacteriales</taxon>
        <taxon>Propionibacteriaceae</taxon>
        <taxon>Tessaracoccus</taxon>
    </lineage>
</organism>
<sequence length="164" mass="17528">MFKPAVSVVEALQDLFTCLGAIECGRAADLGLELSAELANRRPDLTDVLLSTAQAAREHSLELGEELTAAICRGASARLGSRHPGASIEVRVPPFSAVQIGFGTGPRHTRGTPPNVVEMSPLVFIDLATGRWTWEDSAHHIRSSGAHAHEVQKAFPIWSGAAER</sequence>
<reference evidence="2 3" key="1">
    <citation type="submission" date="2018-10" db="EMBL/GenBank/DDBJ databases">
        <title>Tessaracoccus antarcticuss sp. nov., isolated from sediment.</title>
        <authorList>
            <person name="Zhou L.Y."/>
            <person name="Du Z.J."/>
        </authorList>
    </citation>
    <scope>NUCLEOTIDE SEQUENCE [LARGE SCALE GENOMIC DNA]</scope>
    <source>
        <strain evidence="2 3">JDX10</strain>
    </source>
</reference>
<dbReference type="RefSeq" id="WP_121901075.1">
    <property type="nucleotide sequence ID" value="NZ_REFW01000002.1"/>
</dbReference>
<dbReference type="OrthoDB" id="8481083at2"/>
<gene>
    <name evidence="2" type="ORF">EAX62_07365</name>
</gene>
<evidence type="ECO:0000313" key="3">
    <source>
        <dbReference type="Proteomes" id="UP000275256"/>
    </source>
</evidence>
<dbReference type="Pfam" id="PF17844">
    <property type="entry name" value="SCP_3"/>
    <property type="match status" value="1"/>
</dbReference>
<evidence type="ECO:0000313" key="2">
    <source>
        <dbReference type="EMBL" id="RMB59596.1"/>
    </source>
</evidence>